<feature type="signal peptide" evidence="1">
    <location>
        <begin position="1"/>
        <end position="19"/>
    </location>
</feature>
<gene>
    <name evidence="2" type="ORF">BV898_14687</name>
</gene>
<evidence type="ECO:0000313" key="3">
    <source>
        <dbReference type="Proteomes" id="UP000192578"/>
    </source>
</evidence>
<evidence type="ECO:0000313" key="2">
    <source>
        <dbReference type="EMBL" id="OWA50162.1"/>
    </source>
</evidence>
<feature type="chain" id="PRO_5040741054" evidence="1">
    <location>
        <begin position="20"/>
        <end position="87"/>
    </location>
</feature>
<keyword evidence="3" id="KW-1185">Reference proteome</keyword>
<organism evidence="2 3">
    <name type="scientific">Hypsibius exemplaris</name>
    <name type="common">Freshwater tardigrade</name>
    <dbReference type="NCBI Taxonomy" id="2072580"/>
    <lineage>
        <taxon>Eukaryota</taxon>
        <taxon>Metazoa</taxon>
        <taxon>Ecdysozoa</taxon>
        <taxon>Tardigrada</taxon>
        <taxon>Eutardigrada</taxon>
        <taxon>Parachela</taxon>
        <taxon>Hypsibioidea</taxon>
        <taxon>Hypsibiidae</taxon>
        <taxon>Hypsibius</taxon>
    </lineage>
</organism>
<sequence>MLLKVVLLLVALCTVGVHSAVHDCCMPGIKYCGAALNGVCQVIKLLQGYTVQKSDLYYCASNGVPYLTEICSVACITRRNPLDDYCI</sequence>
<dbReference type="AlphaFoldDB" id="A0A9X6N994"/>
<dbReference type="Proteomes" id="UP000192578">
    <property type="component" value="Unassembled WGS sequence"/>
</dbReference>
<proteinExistence type="predicted"/>
<accession>A0A9X6N994</accession>
<name>A0A9X6N994_HYPEX</name>
<comment type="caution">
    <text evidence="2">The sequence shown here is derived from an EMBL/GenBank/DDBJ whole genome shotgun (WGS) entry which is preliminary data.</text>
</comment>
<keyword evidence="1" id="KW-0732">Signal</keyword>
<reference evidence="3" key="1">
    <citation type="submission" date="2017-01" db="EMBL/GenBank/DDBJ databases">
        <title>Comparative genomics of anhydrobiosis in the tardigrade Hypsibius dujardini.</title>
        <authorList>
            <person name="Yoshida Y."/>
            <person name="Koutsovoulos G."/>
            <person name="Laetsch D."/>
            <person name="Stevens L."/>
            <person name="Kumar S."/>
            <person name="Horikawa D."/>
            <person name="Ishino K."/>
            <person name="Komine S."/>
            <person name="Tomita M."/>
            <person name="Blaxter M."/>
            <person name="Arakawa K."/>
        </authorList>
    </citation>
    <scope>NUCLEOTIDE SEQUENCE [LARGE SCALE GENOMIC DNA]</scope>
    <source>
        <strain evidence="3">Z151</strain>
    </source>
</reference>
<dbReference type="EMBL" id="MTYJ01000184">
    <property type="protein sequence ID" value="OWA50162.1"/>
    <property type="molecule type" value="Genomic_DNA"/>
</dbReference>
<protein>
    <submittedName>
        <fullName evidence="2">Uncharacterized protein</fullName>
    </submittedName>
</protein>
<evidence type="ECO:0000256" key="1">
    <source>
        <dbReference type="SAM" id="SignalP"/>
    </source>
</evidence>